<reference evidence="2 3" key="1">
    <citation type="submission" date="2018-01" db="EMBL/GenBank/DDBJ databases">
        <title>Draft genome sequence of Salinispora sp. 13K206.</title>
        <authorList>
            <person name="Sahin N."/>
            <person name="Saygin H."/>
            <person name="Ay H."/>
        </authorList>
    </citation>
    <scope>NUCLEOTIDE SEQUENCE [LARGE SCALE GENOMIC DNA]</scope>
    <source>
        <strain evidence="2 3">13K206</strain>
    </source>
</reference>
<proteinExistence type="predicted"/>
<gene>
    <name evidence="2" type="ORF">C1I99_03775</name>
</gene>
<feature type="transmembrane region" description="Helical" evidence="1">
    <location>
        <begin position="18"/>
        <end position="37"/>
    </location>
</feature>
<feature type="transmembrane region" description="Helical" evidence="1">
    <location>
        <begin position="68"/>
        <end position="86"/>
    </location>
</feature>
<sequence length="297" mass="31284">VLAAALVHTPVGLNATRLAVMFALPVLAATAVPPGWLARWRPGRPAADPARADASGVSGDGRSRPGRVVAGLALAGLLAAVCVWQPPVVPADLRSVGDPTSRPAYFTPLRDFLAGQRLTGRVEVPPTRNYWEAASLGEMPLARGWLRQADIGRNPLFFTTVPGAAGTGVPLTATSYRDWLLDNAVQFVAVPDAPLSWVGRAEAELVTGGLPYLTPVWSGPHWRVWAVTAPRPIVGAPGELVRSDGASVTFRTPAAGSVPLRVRHSRWLTATGGATVAADGEWTVVTVPRAGEYRLGR</sequence>
<keyword evidence="3" id="KW-1185">Reference proteome</keyword>
<protein>
    <submittedName>
        <fullName evidence="2">Uncharacterized protein</fullName>
    </submittedName>
</protein>
<keyword evidence="1" id="KW-0472">Membrane</keyword>
<accession>A0A2W2CU68</accession>
<keyword evidence="1" id="KW-1133">Transmembrane helix</keyword>
<dbReference type="AlphaFoldDB" id="A0A2W2CU68"/>
<organism evidence="2 3">
    <name type="scientific">Micromonospora deserti</name>
    <dbReference type="NCBI Taxonomy" id="2070366"/>
    <lineage>
        <taxon>Bacteria</taxon>
        <taxon>Bacillati</taxon>
        <taxon>Actinomycetota</taxon>
        <taxon>Actinomycetes</taxon>
        <taxon>Micromonosporales</taxon>
        <taxon>Micromonosporaceae</taxon>
        <taxon>Micromonospora</taxon>
    </lineage>
</organism>
<dbReference type="Proteomes" id="UP000248749">
    <property type="component" value="Unassembled WGS sequence"/>
</dbReference>
<dbReference type="EMBL" id="POUB01000013">
    <property type="protein sequence ID" value="PZG02123.1"/>
    <property type="molecule type" value="Genomic_DNA"/>
</dbReference>
<feature type="non-terminal residue" evidence="2">
    <location>
        <position position="1"/>
    </location>
</feature>
<evidence type="ECO:0000256" key="1">
    <source>
        <dbReference type="SAM" id="Phobius"/>
    </source>
</evidence>
<evidence type="ECO:0000313" key="3">
    <source>
        <dbReference type="Proteomes" id="UP000248749"/>
    </source>
</evidence>
<keyword evidence="1" id="KW-0812">Transmembrane</keyword>
<name>A0A2W2CU68_9ACTN</name>
<evidence type="ECO:0000313" key="2">
    <source>
        <dbReference type="EMBL" id="PZG02123.1"/>
    </source>
</evidence>
<comment type="caution">
    <text evidence="2">The sequence shown here is derived from an EMBL/GenBank/DDBJ whole genome shotgun (WGS) entry which is preliminary data.</text>
</comment>